<evidence type="ECO:0000313" key="2">
    <source>
        <dbReference type="EMBL" id="MQM25925.1"/>
    </source>
</evidence>
<feature type="compositionally biased region" description="Basic and acidic residues" evidence="1">
    <location>
        <begin position="10"/>
        <end position="19"/>
    </location>
</feature>
<keyword evidence="3" id="KW-1185">Reference proteome</keyword>
<organism evidence="2 3">
    <name type="scientific">Glycomyces albidus</name>
    <dbReference type="NCBI Taxonomy" id="2656774"/>
    <lineage>
        <taxon>Bacteria</taxon>
        <taxon>Bacillati</taxon>
        <taxon>Actinomycetota</taxon>
        <taxon>Actinomycetes</taxon>
        <taxon>Glycomycetales</taxon>
        <taxon>Glycomycetaceae</taxon>
        <taxon>Glycomyces</taxon>
    </lineage>
</organism>
<sequence length="174" mass="20454">MCQPQNRTRVVLDESEIQRRLTRPKPPTLAERYAQAATPAERDRLYDNGNRRTEPEPGPSRNGRPPSTVWITKPILRTRGWTDAAIREFLPRPERHYSNPHTEGRSPMPLWSARTVGRVEATDEWQRWLARSLDRRGITLQDLTESIRGDAFRRRFQTADKAIAHYQRARFRTR</sequence>
<protein>
    <submittedName>
        <fullName evidence="2">Uncharacterized protein</fullName>
    </submittedName>
</protein>
<gene>
    <name evidence="2" type="ORF">GFD30_10145</name>
</gene>
<dbReference type="EMBL" id="WIAO01000010">
    <property type="protein sequence ID" value="MQM25925.1"/>
    <property type="molecule type" value="Genomic_DNA"/>
</dbReference>
<evidence type="ECO:0000313" key="3">
    <source>
        <dbReference type="Proteomes" id="UP000477750"/>
    </source>
</evidence>
<dbReference type="RefSeq" id="WP_153025088.1">
    <property type="nucleotide sequence ID" value="NZ_WIAO01000010.1"/>
</dbReference>
<feature type="compositionally biased region" description="Basic and acidic residues" evidence="1">
    <location>
        <begin position="40"/>
        <end position="55"/>
    </location>
</feature>
<comment type="caution">
    <text evidence="2">The sequence shown here is derived from an EMBL/GenBank/DDBJ whole genome shotgun (WGS) entry which is preliminary data.</text>
</comment>
<evidence type="ECO:0000256" key="1">
    <source>
        <dbReference type="SAM" id="MobiDB-lite"/>
    </source>
</evidence>
<name>A0A6L5G8G2_9ACTN</name>
<feature type="region of interest" description="Disordered" evidence="1">
    <location>
        <begin position="1"/>
        <end position="69"/>
    </location>
</feature>
<reference evidence="2 3" key="1">
    <citation type="submission" date="2019-10" db="EMBL/GenBank/DDBJ databases">
        <title>Glycomyces albidus sp. nov., a novel actinomycete isolated from rhizosphere soil of wheat (Triticum aestivum L.).</title>
        <authorList>
            <person name="Qian L."/>
        </authorList>
    </citation>
    <scope>NUCLEOTIDE SEQUENCE [LARGE SCALE GENOMIC DNA]</scope>
    <source>
        <strain evidence="2 3">NEAU-7082</strain>
    </source>
</reference>
<proteinExistence type="predicted"/>
<dbReference type="Proteomes" id="UP000477750">
    <property type="component" value="Unassembled WGS sequence"/>
</dbReference>
<accession>A0A6L5G8G2</accession>
<dbReference type="AlphaFoldDB" id="A0A6L5G8G2"/>